<evidence type="ECO:0008006" key="8">
    <source>
        <dbReference type="Google" id="ProtNLM"/>
    </source>
</evidence>
<protein>
    <recommendedName>
        <fullName evidence="8">Tic20 family protein</fullName>
    </recommendedName>
</protein>
<keyword evidence="2 5" id="KW-0812">Transmembrane</keyword>
<dbReference type="OrthoDB" id="9808930at2"/>
<evidence type="ECO:0000256" key="5">
    <source>
        <dbReference type="SAM" id="Phobius"/>
    </source>
</evidence>
<evidence type="ECO:0000256" key="2">
    <source>
        <dbReference type="ARBA" id="ARBA00022692"/>
    </source>
</evidence>
<keyword evidence="4 5" id="KW-0472">Membrane</keyword>
<accession>A0A2P8HQU2</accession>
<gene>
    <name evidence="6" type="ORF">B0H94_104189</name>
</gene>
<dbReference type="EMBL" id="PYAV01000004">
    <property type="protein sequence ID" value="PSL48588.1"/>
    <property type="molecule type" value="Genomic_DNA"/>
</dbReference>
<feature type="transmembrane region" description="Helical" evidence="5">
    <location>
        <begin position="56"/>
        <end position="73"/>
    </location>
</feature>
<evidence type="ECO:0000256" key="3">
    <source>
        <dbReference type="ARBA" id="ARBA00022989"/>
    </source>
</evidence>
<feature type="transmembrane region" description="Helical" evidence="5">
    <location>
        <begin position="16"/>
        <end position="36"/>
    </location>
</feature>
<dbReference type="RefSeq" id="WP_106588156.1">
    <property type="nucleotide sequence ID" value="NZ_PYAV01000004.1"/>
</dbReference>
<dbReference type="Pfam" id="PF09685">
    <property type="entry name" value="MamF_MmsF"/>
    <property type="match status" value="1"/>
</dbReference>
<evidence type="ECO:0000256" key="4">
    <source>
        <dbReference type="ARBA" id="ARBA00023136"/>
    </source>
</evidence>
<evidence type="ECO:0000313" key="7">
    <source>
        <dbReference type="Proteomes" id="UP000242310"/>
    </source>
</evidence>
<comment type="caution">
    <text evidence="6">The sequence shown here is derived from an EMBL/GenBank/DDBJ whole genome shotgun (WGS) entry which is preliminary data.</text>
</comment>
<feature type="transmembrane region" description="Helical" evidence="5">
    <location>
        <begin position="79"/>
        <end position="97"/>
    </location>
</feature>
<dbReference type="InterPro" id="IPR019109">
    <property type="entry name" value="MamF_MmsF"/>
</dbReference>
<sequence length="113" mass="13083">MSTQQQPAENDRTMAMLIHLLGIFTWFIGPLIIWLIKRDDSSFVDFHGKEAMNLHISIAIYNIIAGILTVILIGFFFMWIIGLYAFIILIIACIRAYSGEHFRIPLVIPFFRH</sequence>
<keyword evidence="7" id="KW-1185">Reference proteome</keyword>
<reference evidence="6 7" key="1">
    <citation type="submission" date="2018-03" db="EMBL/GenBank/DDBJ databases">
        <title>Genomic Encyclopedia of Type Strains, Phase III (KMG-III): the genomes of soil and plant-associated and newly described type strains.</title>
        <authorList>
            <person name="Whitman W."/>
        </authorList>
    </citation>
    <scope>NUCLEOTIDE SEQUENCE [LARGE SCALE GENOMIC DNA]</scope>
    <source>
        <strain evidence="6 7">CGMCC 1.07653</strain>
    </source>
</reference>
<keyword evidence="3 5" id="KW-1133">Transmembrane helix</keyword>
<proteinExistence type="predicted"/>
<comment type="subcellular location">
    <subcellularLocation>
        <location evidence="1">Membrane</location>
        <topology evidence="1">Multi-pass membrane protein</topology>
    </subcellularLocation>
</comment>
<organism evidence="6 7">
    <name type="scientific">Salsuginibacillus halophilus</name>
    <dbReference type="NCBI Taxonomy" id="517424"/>
    <lineage>
        <taxon>Bacteria</taxon>
        <taxon>Bacillati</taxon>
        <taxon>Bacillota</taxon>
        <taxon>Bacilli</taxon>
        <taxon>Bacillales</taxon>
        <taxon>Bacillaceae</taxon>
        <taxon>Salsuginibacillus</taxon>
    </lineage>
</organism>
<dbReference type="AlphaFoldDB" id="A0A2P8HQU2"/>
<evidence type="ECO:0000256" key="1">
    <source>
        <dbReference type="ARBA" id="ARBA00004141"/>
    </source>
</evidence>
<name>A0A2P8HQU2_9BACI</name>
<evidence type="ECO:0000313" key="6">
    <source>
        <dbReference type="EMBL" id="PSL48588.1"/>
    </source>
</evidence>
<dbReference type="Proteomes" id="UP000242310">
    <property type="component" value="Unassembled WGS sequence"/>
</dbReference>